<dbReference type="FunFam" id="2.30.30.870:FF:000001">
    <property type="entry name" value="Protein pelota homolog"/>
    <property type="match status" value="1"/>
</dbReference>
<accession>A0A397ART8</accession>
<evidence type="ECO:0000313" key="10">
    <source>
        <dbReference type="Proteomes" id="UP000266239"/>
    </source>
</evidence>
<dbReference type="InterPro" id="IPR042226">
    <property type="entry name" value="eFR1_2_sf"/>
</dbReference>
<protein>
    <recommendedName>
        <fullName evidence="6">Protein pelota homolog</fullName>
    </recommendedName>
</protein>
<comment type="function">
    <text evidence="6">Component of the Pelota-HBS1L complex, a complex that recognizes stalled ribosomes and triggers the No-Go Decay (NGD) pathway. In the Pelota-HBS1L complex, pelo recognizes ribosomes stalled at the 3' end of an mRNA and engages stalled ribosomes by destabilizing mRNA in the mRNA channel.</text>
</comment>
<comment type="caution">
    <text evidence="8">The sequence shown here is derived from an EMBL/GenBank/DDBJ whole genome shotgun (WGS) entry which is preliminary data.</text>
</comment>
<dbReference type="GO" id="GO:0032790">
    <property type="term" value="P:ribosome disassembly"/>
    <property type="evidence" value="ECO:0007669"/>
    <property type="project" value="TreeGrafter"/>
</dbReference>
<evidence type="ECO:0000256" key="6">
    <source>
        <dbReference type="RuleBase" id="RU362019"/>
    </source>
</evidence>
<dbReference type="InterPro" id="IPR004405">
    <property type="entry name" value="TF_pelota"/>
</dbReference>
<dbReference type="InterPro" id="IPR029064">
    <property type="entry name" value="Ribosomal_eL30-like_sf"/>
</dbReference>
<organism evidence="8 10">
    <name type="scientific">Aphanomyces astaci</name>
    <name type="common">Crayfish plague agent</name>
    <dbReference type="NCBI Taxonomy" id="112090"/>
    <lineage>
        <taxon>Eukaryota</taxon>
        <taxon>Sar</taxon>
        <taxon>Stramenopiles</taxon>
        <taxon>Oomycota</taxon>
        <taxon>Saprolegniomycetes</taxon>
        <taxon>Saprolegniales</taxon>
        <taxon>Verrucalvaceae</taxon>
        <taxon>Aphanomyces</taxon>
    </lineage>
</organism>
<dbReference type="PANTHER" id="PTHR10853:SF0">
    <property type="entry name" value="PROTEIN PELOTA HOMOLOG"/>
    <property type="match status" value="1"/>
</dbReference>
<dbReference type="Proteomes" id="UP000286510">
    <property type="component" value="Unassembled WGS sequence"/>
</dbReference>
<comment type="subcellular location">
    <subcellularLocation>
        <location evidence="2 6">Cytoplasm</location>
    </subcellularLocation>
</comment>
<dbReference type="SMART" id="SM01194">
    <property type="entry name" value="eRF1_1"/>
    <property type="match status" value="1"/>
</dbReference>
<dbReference type="PANTHER" id="PTHR10853">
    <property type="entry name" value="PELOTA"/>
    <property type="match status" value="1"/>
</dbReference>
<dbReference type="SUPFAM" id="SSF159065">
    <property type="entry name" value="Dom34/Pelota N-terminal domain-like"/>
    <property type="match status" value="1"/>
</dbReference>
<dbReference type="EMBL" id="QUTF01013615">
    <property type="protein sequence ID" value="RHZ16980.1"/>
    <property type="molecule type" value="Genomic_DNA"/>
</dbReference>
<dbReference type="FunFam" id="3.30.1330.30:FF:000008">
    <property type="entry name" value="Protein pelota homolog"/>
    <property type="match status" value="1"/>
</dbReference>
<evidence type="ECO:0000313" key="9">
    <source>
        <dbReference type="EMBL" id="RHZ16980.1"/>
    </source>
</evidence>
<dbReference type="InterPro" id="IPR058547">
    <property type="entry name" value="Pelota_N"/>
</dbReference>
<sequence>MKLLKKNISEKDGTGSVSLRAEEPEDMWHVFNLIHKGDTLKTTTVRKVVKEGATGSTSSQRMRMSLALEIDKIDFDPAKCLLRIKGVNVEENPHVRMGASHTTDLELNKDFTLKKNCWDLMSIERIETACNVAKQADVAAVVMQTGLAHLCLITGHMTVIRAKIESSIPRKRPGNTSHAKGVERFYDNIVQVLAYHHKQLSLAHFTFFLKRHIDFNLVKCVLVASPGFVKDDFLKYMLEYAVRTDDKVLLENKARFILVHASSGHKHALDEVLADAKVKVQLEDTKAAGDVKCLDTFFEMLHTDQDRAYYGYNHVVRANDQNAVETLLIADSLFRSQDVQTRRKYVTLVEKVRENGGVVRVFSSLHVSGEKLGQLSGVAAILRMPLPDLDDEGDASDEDNDDAAALVATTDSSVVELDDLEYI</sequence>
<dbReference type="GO" id="GO:0046872">
    <property type="term" value="F:metal ion binding"/>
    <property type="evidence" value="ECO:0007669"/>
    <property type="project" value="UniProtKB-KW"/>
</dbReference>
<reference evidence="10 11" key="1">
    <citation type="submission" date="2018-08" db="EMBL/GenBank/DDBJ databases">
        <title>Aphanomyces genome sequencing and annotation.</title>
        <authorList>
            <person name="Minardi D."/>
            <person name="Oidtmann B."/>
            <person name="Van Der Giezen M."/>
            <person name="Studholme D.J."/>
        </authorList>
    </citation>
    <scope>NUCLEOTIDE SEQUENCE [LARGE SCALE GENOMIC DNA]</scope>
    <source>
        <strain evidence="9 11">FDL457</strain>
        <strain evidence="8 10">Yx</strain>
    </source>
</reference>
<dbReference type="GO" id="GO:0070651">
    <property type="term" value="P:nonfunctional rRNA decay"/>
    <property type="evidence" value="ECO:0007669"/>
    <property type="project" value="TreeGrafter"/>
</dbReference>
<dbReference type="GO" id="GO:0070966">
    <property type="term" value="P:nuclear-transcribed mRNA catabolic process, no-go decay"/>
    <property type="evidence" value="ECO:0007669"/>
    <property type="project" value="InterPro"/>
</dbReference>
<dbReference type="SUPFAM" id="SSF55315">
    <property type="entry name" value="L30e-like"/>
    <property type="match status" value="1"/>
</dbReference>
<dbReference type="InterPro" id="IPR005142">
    <property type="entry name" value="eRF1_3"/>
</dbReference>
<dbReference type="InterPro" id="IPR005140">
    <property type="entry name" value="eRF1_Pelota-like_N"/>
</dbReference>
<name>A0A397ART8_APHAT</name>
<dbReference type="GO" id="GO:0071025">
    <property type="term" value="P:RNA surveillance"/>
    <property type="evidence" value="ECO:0007669"/>
    <property type="project" value="InterPro"/>
</dbReference>
<dbReference type="GO" id="GO:0070481">
    <property type="term" value="P:nuclear-transcribed mRNA catabolic process, non-stop decay"/>
    <property type="evidence" value="ECO:0007669"/>
    <property type="project" value="InterPro"/>
</dbReference>
<dbReference type="Gene3D" id="3.30.1330.30">
    <property type="match status" value="1"/>
</dbReference>
<evidence type="ECO:0000256" key="1">
    <source>
        <dbReference type="ARBA" id="ARBA00001968"/>
    </source>
</evidence>
<dbReference type="Gene3D" id="2.30.30.870">
    <property type="entry name" value="Pelota, domain A"/>
    <property type="match status" value="1"/>
</dbReference>
<comment type="similarity">
    <text evidence="3 6">Belongs to the eukaryotic release factor 1 family. Pelota subfamily.</text>
</comment>
<dbReference type="InterPro" id="IPR038069">
    <property type="entry name" value="Pelota/DOM34_N"/>
</dbReference>
<dbReference type="InterPro" id="IPR005141">
    <property type="entry name" value="eRF1_2"/>
</dbReference>
<evidence type="ECO:0000256" key="3">
    <source>
        <dbReference type="ARBA" id="ARBA00009504"/>
    </source>
</evidence>
<evidence type="ECO:0000256" key="4">
    <source>
        <dbReference type="ARBA" id="ARBA00022490"/>
    </source>
</evidence>
<gene>
    <name evidence="8" type="ORF">DYB25_010634</name>
    <name evidence="9" type="ORF">DYB26_003137</name>
</gene>
<dbReference type="GO" id="GO:0005737">
    <property type="term" value="C:cytoplasm"/>
    <property type="evidence" value="ECO:0007669"/>
    <property type="project" value="UniProtKB-SubCell"/>
</dbReference>
<proteinExistence type="inferred from homology"/>
<evidence type="ECO:0000313" key="8">
    <source>
        <dbReference type="EMBL" id="RHY08409.1"/>
    </source>
</evidence>
<evidence type="ECO:0000313" key="11">
    <source>
        <dbReference type="Proteomes" id="UP000286510"/>
    </source>
</evidence>
<dbReference type="Pfam" id="PF03465">
    <property type="entry name" value="eRF1_3"/>
    <property type="match status" value="1"/>
</dbReference>
<keyword evidence="5 6" id="KW-0479">Metal-binding</keyword>
<dbReference type="Proteomes" id="UP000266239">
    <property type="component" value="Unassembled WGS sequence"/>
</dbReference>
<dbReference type="VEuPathDB" id="FungiDB:H257_02184"/>
<dbReference type="NCBIfam" id="TIGR00111">
    <property type="entry name" value="pelota"/>
    <property type="match status" value="1"/>
</dbReference>
<feature type="domain" description="eRF1/Pelota-like N-terminal" evidence="7">
    <location>
        <begin position="1"/>
        <end position="131"/>
    </location>
</feature>
<evidence type="ECO:0000256" key="2">
    <source>
        <dbReference type="ARBA" id="ARBA00004496"/>
    </source>
</evidence>
<dbReference type="Pfam" id="PF26356">
    <property type="entry name" value="Pelota_N"/>
    <property type="match status" value="1"/>
</dbReference>
<comment type="cofactor">
    <cofactor evidence="1 6">
        <name>a divalent metal cation</name>
        <dbReference type="ChEBI" id="CHEBI:60240"/>
    </cofactor>
</comment>
<dbReference type="Pfam" id="PF03464">
    <property type="entry name" value="eRF1_2"/>
    <property type="match status" value="1"/>
</dbReference>
<keyword evidence="4 6" id="KW-0963">Cytoplasm</keyword>
<evidence type="ECO:0000259" key="7">
    <source>
        <dbReference type="SMART" id="SM01194"/>
    </source>
</evidence>
<dbReference type="Gene3D" id="3.30.420.60">
    <property type="entry name" value="eRF1 domain 2"/>
    <property type="match status" value="1"/>
</dbReference>
<dbReference type="SUPFAM" id="SSF53137">
    <property type="entry name" value="Translational machinery components"/>
    <property type="match status" value="1"/>
</dbReference>
<dbReference type="AlphaFoldDB" id="A0A397ART8"/>
<dbReference type="FunFam" id="3.30.420.60:FF:000002">
    <property type="entry name" value="Protein pelota homolog"/>
    <property type="match status" value="1"/>
</dbReference>
<dbReference type="EMBL" id="QUTA01007087">
    <property type="protein sequence ID" value="RHY08409.1"/>
    <property type="molecule type" value="Genomic_DNA"/>
</dbReference>
<evidence type="ECO:0000256" key="5">
    <source>
        <dbReference type="ARBA" id="ARBA00022723"/>
    </source>
</evidence>